<sequence length="268" mass="30444">MKVWKRIAGSDERLEIEELCKWFNKGWHKTKQSLAKVRERSVPNVERLSFSNSNEKIENVVGDGESSEKIGAHELGDQSRRSFSTVEELPRRPASMVLREYKELPSQQEYKVLTETEELLAPRASTLHHAKRMSLVELQKNQVLNTVRAQATMAQIPMQIPASHNGWLVRQRLSVQGWLFSSDSPPKMSSQYSMSPALKMSLERLATPKSMHPLHRPKSAPSLPRSASRHLSQGPLGRSIRSGSTFPRVQSTQARTVMHMRDHGLHVL</sequence>
<protein>
    <submittedName>
        <fullName evidence="2">Uncharacterized protein</fullName>
    </submittedName>
</protein>
<gene>
    <name evidence="2" type="ORF">CBRE1094_LOCUS23771</name>
</gene>
<dbReference type="EMBL" id="HBGU01043594">
    <property type="protein sequence ID" value="CAD9475625.1"/>
    <property type="molecule type" value="Transcribed_RNA"/>
</dbReference>
<feature type="region of interest" description="Disordered" evidence="1">
    <location>
        <begin position="211"/>
        <end position="252"/>
    </location>
</feature>
<reference evidence="2" key="1">
    <citation type="submission" date="2021-01" db="EMBL/GenBank/DDBJ databases">
        <authorList>
            <person name="Corre E."/>
            <person name="Pelletier E."/>
            <person name="Niang G."/>
            <person name="Scheremetjew M."/>
            <person name="Finn R."/>
            <person name="Kale V."/>
            <person name="Holt S."/>
            <person name="Cochrane G."/>
            <person name="Meng A."/>
            <person name="Brown T."/>
            <person name="Cohen L."/>
        </authorList>
    </citation>
    <scope>NUCLEOTIDE SEQUENCE</scope>
    <source>
        <strain evidence="2">UTEX LB 985</strain>
    </source>
</reference>
<name>A0A7S2GZ88_9EUKA</name>
<organism evidence="2">
    <name type="scientific">Haptolina brevifila</name>
    <dbReference type="NCBI Taxonomy" id="156173"/>
    <lineage>
        <taxon>Eukaryota</taxon>
        <taxon>Haptista</taxon>
        <taxon>Haptophyta</taxon>
        <taxon>Prymnesiophyceae</taxon>
        <taxon>Prymnesiales</taxon>
        <taxon>Prymnesiaceae</taxon>
        <taxon>Haptolina</taxon>
    </lineage>
</organism>
<dbReference type="AlphaFoldDB" id="A0A7S2GZ88"/>
<feature type="compositionally biased region" description="Polar residues" evidence="1">
    <location>
        <begin position="241"/>
        <end position="252"/>
    </location>
</feature>
<accession>A0A7S2GZ88</accession>
<evidence type="ECO:0000256" key="1">
    <source>
        <dbReference type="SAM" id="MobiDB-lite"/>
    </source>
</evidence>
<proteinExistence type="predicted"/>
<evidence type="ECO:0000313" key="2">
    <source>
        <dbReference type="EMBL" id="CAD9475625.1"/>
    </source>
</evidence>